<comment type="caution">
    <text evidence="2">Lacks conserved residue(s) required for the propagation of feature annotation.</text>
</comment>
<dbReference type="GO" id="GO:0006260">
    <property type="term" value="P:DNA replication"/>
    <property type="evidence" value="ECO:0007669"/>
    <property type="project" value="InterPro"/>
</dbReference>
<evidence type="ECO:0000256" key="3">
    <source>
        <dbReference type="PIRNR" id="PIRNR002070"/>
    </source>
</evidence>
<evidence type="ECO:0000256" key="1">
    <source>
        <dbReference type="ARBA" id="ARBA00023125"/>
    </source>
</evidence>
<dbReference type="CDD" id="cd04496">
    <property type="entry name" value="SSB_OBF"/>
    <property type="match status" value="1"/>
</dbReference>
<evidence type="ECO:0000313" key="5">
    <source>
        <dbReference type="Proteomes" id="UP000176939"/>
    </source>
</evidence>
<dbReference type="GO" id="GO:0009295">
    <property type="term" value="C:nucleoid"/>
    <property type="evidence" value="ECO:0007669"/>
    <property type="project" value="TreeGrafter"/>
</dbReference>
<protein>
    <recommendedName>
        <fullName evidence="2 3">Single-stranded DNA-binding protein</fullName>
        <shortName evidence="2">SSB</shortName>
    </recommendedName>
</protein>
<sequence length="150" mass="16835">MGYNKILVIGNLGGAPEMRYTPEGKAVANFSVACNRRWHDKDNNLVEDTEWFRIVVWGKQAESCNQYLDKGRQVFIEGRISTHEYTDKDGVTRRQSEVIASAVHYLGSPKTEDAIPVDASGTSEEATENVRKAFAEAKKVQSNRKIVKKS</sequence>
<gene>
    <name evidence="4" type="ORF">A2Z67_01760</name>
</gene>
<dbReference type="HAMAP" id="MF_00984">
    <property type="entry name" value="SSB"/>
    <property type="match status" value="1"/>
</dbReference>
<accession>A0A1F7X0M2</accession>
<reference evidence="4 5" key="1">
    <citation type="journal article" date="2016" name="Nat. Commun.">
        <title>Thousands of microbial genomes shed light on interconnected biogeochemical processes in an aquifer system.</title>
        <authorList>
            <person name="Anantharaman K."/>
            <person name="Brown C.T."/>
            <person name="Hug L.A."/>
            <person name="Sharon I."/>
            <person name="Castelle C.J."/>
            <person name="Probst A.J."/>
            <person name="Thomas B.C."/>
            <person name="Singh A."/>
            <person name="Wilkins M.J."/>
            <person name="Karaoz U."/>
            <person name="Brodie E.L."/>
            <person name="Williams K.H."/>
            <person name="Hubbard S.S."/>
            <person name="Banfield J.F."/>
        </authorList>
    </citation>
    <scope>NUCLEOTIDE SEQUENCE [LARGE SCALE GENOMIC DNA]</scope>
</reference>
<keyword evidence="1 2" id="KW-0238">DNA-binding</keyword>
<dbReference type="InterPro" id="IPR012340">
    <property type="entry name" value="NA-bd_OB-fold"/>
</dbReference>
<dbReference type="PANTHER" id="PTHR10302">
    <property type="entry name" value="SINGLE-STRANDED DNA-BINDING PROTEIN"/>
    <property type="match status" value="1"/>
</dbReference>
<dbReference type="EMBL" id="MGFQ01000042">
    <property type="protein sequence ID" value="OGM08547.1"/>
    <property type="molecule type" value="Genomic_DNA"/>
</dbReference>
<dbReference type="Pfam" id="PF00436">
    <property type="entry name" value="SSB"/>
    <property type="match status" value="1"/>
</dbReference>
<dbReference type="InterPro" id="IPR000424">
    <property type="entry name" value="Primosome_PriB/ssb"/>
</dbReference>
<dbReference type="SUPFAM" id="SSF50249">
    <property type="entry name" value="Nucleic acid-binding proteins"/>
    <property type="match status" value="1"/>
</dbReference>
<dbReference type="Proteomes" id="UP000176939">
    <property type="component" value="Unassembled WGS sequence"/>
</dbReference>
<name>A0A1F7X0M2_9BACT</name>
<evidence type="ECO:0000256" key="2">
    <source>
        <dbReference type="HAMAP-Rule" id="MF_00984"/>
    </source>
</evidence>
<dbReference type="PROSITE" id="PS50935">
    <property type="entry name" value="SSB"/>
    <property type="match status" value="1"/>
</dbReference>
<dbReference type="PANTHER" id="PTHR10302:SF27">
    <property type="entry name" value="SINGLE-STRANDED DNA-BINDING PROTEIN"/>
    <property type="match status" value="1"/>
</dbReference>
<organism evidence="4 5">
    <name type="scientific">Candidatus Woesebacteria bacterium RBG_13_36_22</name>
    <dbReference type="NCBI Taxonomy" id="1802478"/>
    <lineage>
        <taxon>Bacteria</taxon>
        <taxon>Candidatus Woeseibacteriota</taxon>
    </lineage>
</organism>
<evidence type="ECO:0000313" key="4">
    <source>
        <dbReference type="EMBL" id="OGM08547.1"/>
    </source>
</evidence>
<dbReference type="Gene3D" id="2.40.50.140">
    <property type="entry name" value="Nucleic acid-binding proteins"/>
    <property type="match status" value="1"/>
</dbReference>
<dbReference type="NCBIfam" id="TIGR00621">
    <property type="entry name" value="ssb"/>
    <property type="match status" value="1"/>
</dbReference>
<dbReference type="InterPro" id="IPR011344">
    <property type="entry name" value="ssDNA-bd"/>
</dbReference>
<dbReference type="AlphaFoldDB" id="A0A1F7X0M2"/>
<dbReference type="GO" id="GO:0003697">
    <property type="term" value="F:single-stranded DNA binding"/>
    <property type="evidence" value="ECO:0007669"/>
    <property type="project" value="UniProtKB-UniRule"/>
</dbReference>
<comment type="subunit">
    <text evidence="2">Homotetramer.</text>
</comment>
<dbReference type="PIRSF" id="PIRSF002070">
    <property type="entry name" value="SSB"/>
    <property type="match status" value="1"/>
</dbReference>
<proteinExistence type="inferred from homology"/>
<comment type="caution">
    <text evidence="4">The sequence shown here is derived from an EMBL/GenBank/DDBJ whole genome shotgun (WGS) entry which is preliminary data.</text>
</comment>